<evidence type="ECO:0000256" key="2">
    <source>
        <dbReference type="SAM" id="SignalP"/>
    </source>
</evidence>
<evidence type="ECO:0000313" key="3">
    <source>
        <dbReference type="EMBL" id="CAG7722547.1"/>
    </source>
</evidence>
<feature type="signal peptide" evidence="2">
    <location>
        <begin position="1"/>
        <end position="21"/>
    </location>
</feature>
<feature type="chain" id="PRO_5035225754" evidence="2">
    <location>
        <begin position="22"/>
        <end position="110"/>
    </location>
</feature>
<gene>
    <name evidence="3" type="ORF">AFUS01_LOCUS11678</name>
</gene>
<evidence type="ECO:0000313" key="4">
    <source>
        <dbReference type="Proteomes" id="UP000708208"/>
    </source>
</evidence>
<dbReference type="EMBL" id="CAJVCH010090284">
    <property type="protein sequence ID" value="CAG7722547.1"/>
    <property type="molecule type" value="Genomic_DNA"/>
</dbReference>
<sequence>MLKINQLITLALLASVGPNHARTDRSGGYTRATLRPIQSNYGIPVMKDGFTKLTDMLESIDIKLNQMSARIDRLEELVANNPVIQRIESVTTSLQAKIQSLERRVDKPLL</sequence>
<accession>A0A8J2JN85</accession>
<organism evidence="3 4">
    <name type="scientific">Allacma fusca</name>
    <dbReference type="NCBI Taxonomy" id="39272"/>
    <lineage>
        <taxon>Eukaryota</taxon>
        <taxon>Metazoa</taxon>
        <taxon>Ecdysozoa</taxon>
        <taxon>Arthropoda</taxon>
        <taxon>Hexapoda</taxon>
        <taxon>Collembola</taxon>
        <taxon>Symphypleona</taxon>
        <taxon>Sminthuridae</taxon>
        <taxon>Allacma</taxon>
    </lineage>
</organism>
<comment type="caution">
    <text evidence="3">The sequence shown here is derived from an EMBL/GenBank/DDBJ whole genome shotgun (WGS) entry which is preliminary data.</text>
</comment>
<feature type="coiled-coil region" evidence="1">
    <location>
        <begin position="57"/>
        <end position="104"/>
    </location>
</feature>
<keyword evidence="4" id="KW-1185">Reference proteome</keyword>
<keyword evidence="2" id="KW-0732">Signal</keyword>
<evidence type="ECO:0000256" key="1">
    <source>
        <dbReference type="SAM" id="Coils"/>
    </source>
</evidence>
<protein>
    <submittedName>
        <fullName evidence="3">Uncharacterized protein</fullName>
    </submittedName>
</protein>
<keyword evidence="1" id="KW-0175">Coiled coil</keyword>
<proteinExistence type="predicted"/>
<reference evidence="3" key="1">
    <citation type="submission" date="2021-06" db="EMBL/GenBank/DDBJ databases">
        <authorList>
            <person name="Hodson N. C."/>
            <person name="Mongue J. A."/>
            <person name="Jaron S. K."/>
        </authorList>
    </citation>
    <scope>NUCLEOTIDE SEQUENCE</scope>
</reference>
<feature type="non-terminal residue" evidence="3">
    <location>
        <position position="1"/>
    </location>
</feature>
<dbReference type="Proteomes" id="UP000708208">
    <property type="component" value="Unassembled WGS sequence"/>
</dbReference>
<name>A0A8J2JN85_9HEXA</name>
<dbReference type="AlphaFoldDB" id="A0A8J2JN85"/>